<feature type="compositionally biased region" description="Polar residues" evidence="4">
    <location>
        <begin position="1240"/>
        <end position="1254"/>
    </location>
</feature>
<evidence type="ECO:0000256" key="4">
    <source>
        <dbReference type="SAM" id="MobiDB-lite"/>
    </source>
</evidence>
<feature type="compositionally biased region" description="Basic and acidic residues" evidence="4">
    <location>
        <begin position="405"/>
        <end position="435"/>
    </location>
</feature>
<dbReference type="EMBL" id="KI635808">
    <property type="protein sequence ID" value="ETB57084.1"/>
    <property type="molecule type" value="Genomic_DNA"/>
</dbReference>
<dbReference type="SMART" id="SM00645">
    <property type="entry name" value="Pept_C1"/>
    <property type="match status" value="1"/>
</dbReference>
<feature type="compositionally biased region" description="Low complexity" evidence="4">
    <location>
        <begin position="1398"/>
        <end position="1410"/>
    </location>
</feature>
<keyword evidence="5" id="KW-0732">Signal</keyword>
<dbReference type="PANTHER" id="PTHR12411">
    <property type="entry name" value="CYSTEINE PROTEASE FAMILY C1-RELATED"/>
    <property type="match status" value="1"/>
</dbReference>
<reference evidence="7 8" key="1">
    <citation type="submission" date="2013-11" db="EMBL/GenBank/DDBJ databases">
        <title>The Genome Sequence of Plasmodium yoelii 17X.</title>
        <authorList>
            <consortium name="The Broad Institute Genomics Platform"/>
            <consortium name="The Broad Institute Genome Sequencing Center for Infectious Disease"/>
            <person name="Neafsey D."/>
            <person name="Adams J."/>
            <person name="Walker B."/>
            <person name="Young S.K."/>
            <person name="Zeng Q."/>
            <person name="Gargeya S."/>
            <person name="Fitzgerald M."/>
            <person name="Haas B."/>
            <person name="Abouelleil A."/>
            <person name="Alvarado L."/>
            <person name="Chapman S.B."/>
            <person name="Gainer-Dewar J."/>
            <person name="Goldberg J."/>
            <person name="Griggs A."/>
            <person name="Gujja S."/>
            <person name="Hansen M."/>
            <person name="Howarth C."/>
            <person name="Imamovic A."/>
            <person name="Ireland A."/>
            <person name="Larimer J."/>
            <person name="McCowan C."/>
            <person name="Murphy C."/>
            <person name="Pearson M."/>
            <person name="Poon T.W."/>
            <person name="Priest M."/>
            <person name="Roberts A."/>
            <person name="Saif S."/>
            <person name="Shea T."/>
            <person name="Sykes S."/>
            <person name="Wortman J."/>
            <person name="Nusbaum C."/>
            <person name="Birren B."/>
        </authorList>
    </citation>
    <scope>NUCLEOTIDE SEQUENCE [LARGE SCALE GENOMIC DNA]</scope>
    <source>
        <strain evidence="7 8">17X</strain>
    </source>
</reference>
<protein>
    <recommendedName>
        <fullName evidence="6">Peptidase C1A papain C-terminal domain-containing protein</fullName>
    </recommendedName>
</protein>
<evidence type="ECO:0000256" key="5">
    <source>
        <dbReference type="SAM" id="SignalP"/>
    </source>
</evidence>
<evidence type="ECO:0000256" key="3">
    <source>
        <dbReference type="ARBA" id="ARBA00023180"/>
    </source>
</evidence>
<feature type="compositionally biased region" description="Polar residues" evidence="4">
    <location>
        <begin position="84"/>
        <end position="99"/>
    </location>
</feature>
<dbReference type="Pfam" id="PF00112">
    <property type="entry name" value="Peptidase_C1"/>
    <property type="match status" value="1"/>
</dbReference>
<dbReference type="InterPro" id="IPR013128">
    <property type="entry name" value="Peptidase_C1A"/>
</dbReference>
<sequence>MRRLPILFILYALLIRNSKEGGLGVNGEGDALTSLPTSGGTEGDTSGKKADGSLSPGPGPTEPGGPAPVGPLPGSPQVEEPKLSTPSVEGSQLESSSLTKDGPKAVGEDGTLISGTEQEGSETDRTKQEKSGSDNNKQGGSPPGKPAGETITQDPSQQKIVDQNGPVKEEPGPKGPVLPPSSPGESPETKSELKTPELGAVGSGGLSPEPGKSNQSDTSIPTGSQSITADQITNTKGETGSPDSVQSIPESSGSSITDPKITKSEPGVAGPDGTLPESVKLDTPTLNGSQLSTDDQKVQAKGENELPNSIQSSPELGDSSEHGPKITNPGSGATGPDGTPSVPTKPGASAPAGPVPGNSDKGSGVSEPKESGDTEIKGNKETNNPDDPNSKSKQNDNAPGSDNTLKTDKTRTDDTQLENVKKVAEDAEKNKKVPENQEEVNPPPKSDSDPSAIKTELPEGPKAPAIQLPSSEQNDIHTSDLNSDTHSQTLSPPVNNPVSTDQDAVNTLESLQSDSPSAESVPSIIESIPLQNFDIKSAMLKNYKGLKITGQCNSSFFMFFVPYVYIDVDTKINQISIFSTKKKVNGTTNDVPTQLIEFKSENDNLQNQCAENKTFKIVIYLDNDVFYVKWKVYGPSTETESNTNVDVRKYRLKNIETPITSIQVHNVKRTSKNITIESKNYTINDDLPEKCEAIASDCFLHGNVDTEKCYKCALLYRDTPITDKCYDYLPNDYKESLKSDGLVTAQSEDEINYELIGHIDNVLEGIYNIDEDNNNNKELKKFEELDDEIKKDMLLYCKELKESDVSGTLEEYALGDVEDIFYNLIQLINNNTGVVISKLKNKLMNPAICLKDVNQWGEKKKGLVLPELSSNNFDNLNDKNDDTTINSKLDEKLEEEGFDGVIDLPLPHENEFEGYTTIEDFQYCNNEYCDRLKDNNSCISKIDVEEQGNCATSWLFASKFHLDTIGCMKGHENFSASALYVANCSKKDSKDKCLTGSNPLEFLNIIDENKFLPTTSNLPYSYKKVGEECPKTMDNWTNLWKDVKLLKHENNDKSLNANGYISYQSKDFKDNFSEYINLIKQEIQNKGSIIAYINSKDIISYDFNGSKIHKLCGSDTPDMAVNIIGYGKYINENNQVKSYWLVRNSWGKHWADEGNFKVDIETPENCEHNFIHTFATFNIYIPFVKKNIPSESEINLYYSKNSPDFYNNLYFKNLDAVDTNKDSIIEGQNEPAKVADSEETNQLTGDGQLTSQGGETKELPGPTEEKTPKEGGGSEEPSTDLQGKTQELKQQQQQQQQQEQQQLQSHPQPGPQPGPQPQPEPQPQTKVEGQEQVQEQVQVTDGVQAAGKQVDGAGNTGHLAGQEVQKETGTTGASSKEKGPLPPVNPSEGHQAGKVTEQQADQPSAQAQPANSITQLQAVKIEFMHILKQIKNGRVQMNLVKYGDELNMIDDRMCSRVHAINYEKKDECEKFCANHWNECQYEASPGYCLSKMYKSDDCYFCYV</sequence>
<feature type="compositionally biased region" description="Pro residues" evidence="4">
    <location>
        <begin position="1308"/>
        <end position="1322"/>
    </location>
</feature>
<feature type="signal peptide" evidence="5">
    <location>
        <begin position="1"/>
        <end position="21"/>
    </location>
</feature>
<evidence type="ECO:0000259" key="6">
    <source>
        <dbReference type="SMART" id="SM00645"/>
    </source>
</evidence>
<feature type="compositionally biased region" description="Polar residues" evidence="4">
    <location>
        <begin position="284"/>
        <end position="293"/>
    </location>
</feature>
<feature type="compositionally biased region" description="Pro residues" evidence="4">
    <location>
        <begin position="173"/>
        <end position="182"/>
    </location>
</feature>
<dbReference type="InterPro" id="IPR038765">
    <property type="entry name" value="Papain-like_cys_pep_sf"/>
</dbReference>
<dbReference type="GO" id="GO:0006508">
    <property type="term" value="P:proteolysis"/>
    <property type="evidence" value="ECO:0007669"/>
    <property type="project" value="InterPro"/>
</dbReference>
<feature type="compositionally biased region" description="Basic and acidic residues" evidence="4">
    <location>
        <begin position="122"/>
        <end position="132"/>
    </location>
</feature>
<keyword evidence="3" id="KW-0325">Glycoprotein</keyword>
<feature type="compositionally biased region" description="Basic and acidic residues" evidence="4">
    <location>
        <begin position="1255"/>
        <end position="1269"/>
    </location>
</feature>
<dbReference type="GO" id="GO:0008234">
    <property type="term" value="F:cysteine-type peptidase activity"/>
    <property type="evidence" value="ECO:0007669"/>
    <property type="project" value="InterPro"/>
</dbReference>
<gene>
    <name evidence="7" type="ORF">YYC_04929</name>
</gene>
<dbReference type="InterPro" id="IPR000668">
    <property type="entry name" value="Peptidase_C1A_C"/>
</dbReference>
<feature type="compositionally biased region" description="Polar residues" evidence="4">
    <location>
        <begin position="150"/>
        <end position="161"/>
    </location>
</feature>
<dbReference type="Proteomes" id="UP000018538">
    <property type="component" value="Unassembled WGS sequence"/>
</dbReference>
<feature type="compositionally biased region" description="Basic and acidic residues" evidence="4">
    <location>
        <begin position="367"/>
        <end position="380"/>
    </location>
</feature>
<feature type="compositionally biased region" description="Polar residues" evidence="4">
    <location>
        <begin position="479"/>
        <end position="501"/>
    </location>
</feature>
<feature type="compositionally biased region" description="Polar residues" evidence="4">
    <location>
        <begin position="212"/>
        <end position="257"/>
    </location>
</feature>
<accession>V7PCF8</accession>
<organism evidence="7 8">
    <name type="scientific">Plasmodium yoelii 17X</name>
    <dbReference type="NCBI Taxonomy" id="1323249"/>
    <lineage>
        <taxon>Eukaryota</taxon>
        <taxon>Sar</taxon>
        <taxon>Alveolata</taxon>
        <taxon>Apicomplexa</taxon>
        <taxon>Aconoidasida</taxon>
        <taxon>Haemosporida</taxon>
        <taxon>Plasmodiidae</taxon>
        <taxon>Plasmodium</taxon>
        <taxon>Plasmodium (Vinckeia)</taxon>
    </lineage>
</organism>
<comment type="similarity">
    <text evidence="1">Belongs to the peptidase C1 family.</text>
</comment>
<feature type="region of interest" description="Disordered" evidence="4">
    <location>
        <begin position="1230"/>
        <end position="1334"/>
    </location>
</feature>
<feature type="compositionally biased region" description="Low complexity" evidence="4">
    <location>
        <begin position="346"/>
        <end position="357"/>
    </location>
</feature>
<name>V7PCF8_PLAYE</name>
<evidence type="ECO:0000256" key="2">
    <source>
        <dbReference type="ARBA" id="ARBA00023145"/>
    </source>
</evidence>
<feature type="domain" description="Peptidase C1A papain C-terminal" evidence="6">
    <location>
        <begin position="926"/>
        <end position="1177"/>
    </location>
</feature>
<keyword evidence="2" id="KW-0865">Zymogen</keyword>
<feature type="region of interest" description="Disordered" evidence="4">
    <location>
        <begin position="20"/>
        <end position="501"/>
    </location>
</feature>
<dbReference type="OrthoDB" id="190265at2759"/>
<evidence type="ECO:0000256" key="1">
    <source>
        <dbReference type="ARBA" id="ARBA00008455"/>
    </source>
</evidence>
<feature type="region of interest" description="Disordered" evidence="4">
    <location>
        <begin position="1348"/>
        <end position="1411"/>
    </location>
</feature>
<evidence type="ECO:0000313" key="7">
    <source>
        <dbReference type="EMBL" id="ETB57084.1"/>
    </source>
</evidence>
<dbReference type="SUPFAM" id="SSF54001">
    <property type="entry name" value="Cysteine proteinases"/>
    <property type="match status" value="1"/>
</dbReference>
<feature type="compositionally biased region" description="Pro residues" evidence="4">
    <location>
        <begin position="57"/>
        <end position="74"/>
    </location>
</feature>
<dbReference type="Gene3D" id="3.90.70.10">
    <property type="entry name" value="Cysteine proteinases"/>
    <property type="match status" value="1"/>
</dbReference>
<proteinExistence type="inferred from homology"/>
<feature type="compositionally biased region" description="Low complexity" evidence="4">
    <location>
        <begin position="1323"/>
        <end position="1334"/>
    </location>
</feature>
<evidence type="ECO:0000313" key="8">
    <source>
        <dbReference type="Proteomes" id="UP000018538"/>
    </source>
</evidence>
<keyword evidence="8" id="KW-1185">Reference proteome</keyword>
<dbReference type="CDD" id="cd02619">
    <property type="entry name" value="Peptidase_C1"/>
    <property type="match status" value="1"/>
</dbReference>
<feature type="chain" id="PRO_5004764227" description="Peptidase C1A papain C-terminal domain-containing protein" evidence="5">
    <location>
        <begin position="22"/>
        <end position="1503"/>
    </location>
</feature>
<feature type="compositionally biased region" description="Basic and acidic residues" evidence="4">
    <location>
        <begin position="294"/>
        <end position="304"/>
    </location>
</feature>
<feature type="compositionally biased region" description="Low complexity" evidence="4">
    <location>
        <begin position="1281"/>
        <end position="1307"/>
    </location>
</feature>